<proteinExistence type="inferred from homology"/>
<evidence type="ECO:0000313" key="4">
    <source>
        <dbReference type="Proteomes" id="UP001157418"/>
    </source>
</evidence>
<comment type="similarity">
    <text evidence="1">Belongs to the GASA family.</text>
</comment>
<feature type="signal peptide" evidence="2">
    <location>
        <begin position="1"/>
        <end position="25"/>
    </location>
</feature>
<evidence type="ECO:0008006" key="5">
    <source>
        <dbReference type="Google" id="ProtNLM"/>
    </source>
</evidence>
<keyword evidence="4" id="KW-1185">Reference proteome</keyword>
<protein>
    <recommendedName>
        <fullName evidence="5">Gibberellin regulated protein</fullName>
    </recommendedName>
</protein>
<evidence type="ECO:0000256" key="1">
    <source>
        <dbReference type="ARBA" id="ARBA00010582"/>
    </source>
</evidence>
<comment type="caution">
    <text evidence="3">The sequence shown here is derived from an EMBL/GenBank/DDBJ whole genome shotgun (WGS) entry which is preliminary data.</text>
</comment>
<evidence type="ECO:0000313" key="3">
    <source>
        <dbReference type="EMBL" id="CAH1431920.1"/>
    </source>
</evidence>
<name>A0AAU9MYH0_9ASTR</name>
<evidence type="ECO:0000256" key="2">
    <source>
        <dbReference type="SAM" id="SignalP"/>
    </source>
</evidence>
<organism evidence="3 4">
    <name type="scientific">Lactuca virosa</name>
    <dbReference type="NCBI Taxonomy" id="75947"/>
    <lineage>
        <taxon>Eukaryota</taxon>
        <taxon>Viridiplantae</taxon>
        <taxon>Streptophyta</taxon>
        <taxon>Embryophyta</taxon>
        <taxon>Tracheophyta</taxon>
        <taxon>Spermatophyta</taxon>
        <taxon>Magnoliopsida</taxon>
        <taxon>eudicotyledons</taxon>
        <taxon>Gunneridae</taxon>
        <taxon>Pentapetalae</taxon>
        <taxon>asterids</taxon>
        <taxon>campanulids</taxon>
        <taxon>Asterales</taxon>
        <taxon>Asteraceae</taxon>
        <taxon>Cichorioideae</taxon>
        <taxon>Cichorieae</taxon>
        <taxon>Lactucinae</taxon>
        <taxon>Lactuca</taxon>
    </lineage>
</organism>
<keyword evidence="2" id="KW-0732">Signal</keyword>
<dbReference type="PANTHER" id="PTHR23201:SF92">
    <property type="entry name" value="GIBBERELLIN-REGULATED PROTEIN 12"/>
    <property type="match status" value="1"/>
</dbReference>
<dbReference type="EMBL" id="CAKMRJ010003334">
    <property type="protein sequence ID" value="CAH1431920.1"/>
    <property type="molecule type" value="Genomic_DNA"/>
</dbReference>
<feature type="chain" id="PRO_5044009588" description="Gibberellin regulated protein" evidence="2">
    <location>
        <begin position="26"/>
        <end position="94"/>
    </location>
</feature>
<accession>A0AAU9MYH0</accession>
<reference evidence="3 4" key="1">
    <citation type="submission" date="2022-01" db="EMBL/GenBank/DDBJ databases">
        <authorList>
            <person name="Xiong W."/>
            <person name="Schranz E."/>
        </authorList>
    </citation>
    <scope>NUCLEOTIDE SEQUENCE [LARGE SCALE GENOMIC DNA]</scope>
</reference>
<dbReference type="Proteomes" id="UP001157418">
    <property type="component" value="Unassembled WGS sequence"/>
</dbReference>
<dbReference type="InterPro" id="IPR003854">
    <property type="entry name" value="GASA"/>
</dbReference>
<sequence>MGRVQLNFLVFVVVASMTVIELSIAGGEGSVPIEQCPSACSIRCSATHHRSHCMDVCVDCCGKCLCVPSGTIGNKDECPCYRDLKTKDGQPKCP</sequence>
<dbReference type="AlphaFoldDB" id="A0AAU9MYH0"/>
<dbReference type="Pfam" id="PF02704">
    <property type="entry name" value="GASA"/>
    <property type="match status" value="1"/>
</dbReference>
<gene>
    <name evidence="3" type="ORF">LVIROSA_LOCUS18614</name>
</gene>
<dbReference type="PANTHER" id="PTHR23201">
    <property type="entry name" value="EXTENSIN, PROLINE-RICH PROTEIN"/>
    <property type="match status" value="1"/>
</dbReference>